<dbReference type="OrthoDB" id="194865at2759"/>
<dbReference type="GO" id="GO:0016020">
    <property type="term" value="C:membrane"/>
    <property type="evidence" value="ECO:0007669"/>
    <property type="project" value="TreeGrafter"/>
</dbReference>
<dbReference type="Pfam" id="PF12697">
    <property type="entry name" value="Abhydrolase_6"/>
    <property type="match status" value="1"/>
</dbReference>
<accession>F0YCK4</accession>
<dbReference type="AlphaFoldDB" id="F0YCK4"/>
<evidence type="ECO:0000259" key="2">
    <source>
        <dbReference type="Pfam" id="PF12697"/>
    </source>
</evidence>
<dbReference type="GO" id="GO:0047372">
    <property type="term" value="F:monoacylglycerol lipase activity"/>
    <property type="evidence" value="ECO:0007669"/>
    <property type="project" value="TreeGrafter"/>
</dbReference>
<dbReference type="KEGG" id="aaf:AURANDRAFT_65077"/>
<dbReference type="GeneID" id="20225153"/>
<protein>
    <recommendedName>
        <fullName evidence="2">AB hydrolase-1 domain-containing protein</fullName>
    </recommendedName>
</protein>
<dbReference type="InParanoid" id="F0YCK4"/>
<feature type="domain" description="AB hydrolase-1" evidence="2">
    <location>
        <begin position="41"/>
        <end position="290"/>
    </location>
</feature>
<feature type="chain" id="PRO_5003261561" description="AB hydrolase-1 domain-containing protein" evidence="1">
    <location>
        <begin position="22"/>
        <end position="300"/>
    </location>
</feature>
<organism evidence="4">
    <name type="scientific">Aureococcus anophagefferens</name>
    <name type="common">Harmful bloom alga</name>
    <dbReference type="NCBI Taxonomy" id="44056"/>
    <lineage>
        <taxon>Eukaryota</taxon>
        <taxon>Sar</taxon>
        <taxon>Stramenopiles</taxon>
        <taxon>Ochrophyta</taxon>
        <taxon>Pelagophyceae</taxon>
        <taxon>Pelagomonadales</taxon>
        <taxon>Pelagomonadaceae</taxon>
        <taxon>Aureococcus</taxon>
    </lineage>
</organism>
<dbReference type="InterPro" id="IPR050266">
    <property type="entry name" value="AB_hydrolase_sf"/>
</dbReference>
<sequence length="300" mass="31837">MAHLFASRCVAVAAFATSSHALSDARIPLASSINAKKPTSVLVHGLDSSKETWTSTLAALQSKNYPCLALDLRGHGESPLGDVDEFSSEALARDVVAAVEARGVAKPWVLVGHSMGGRVAMEVARIAAQEDPGLLAAVVVEDMDAVPRAKWAAPGPLPAFDRSFPSLEAAKAALLAHYDDAGRVESWVGKRLREQPDGTWWSDVNPRAQALAKKHVLSSADGSKAWSALAAADLPFEVHLWVAGRDGTVAQWDGADGIDDLAARLPAARVREFPTASHSIHNTNADEFVADLCAIVDRCR</sequence>
<dbReference type="PANTHER" id="PTHR43798">
    <property type="entry name" value="MONOACYLGLYCEROL LIPASE"/>
    <property type="match status" value="1"/>
</dbReference>
<proteinExistence type="predicted"/>
<dbReference type="Proteomes" id="UP000002729">
    <property type="component" value="Unassembled WGS sequence"/>
</dbReference>
<evidence type="ECO:0000313" key="3">
    <source>
        <dbReference type="EMBL" id="EGB07164.1"/>
    </source>
</evidence>
<dbReference type="SUPFAM" id="SSF53474">
    <property type="entry name" value="alpha/beta-Hydrolases"/>
    <property type="match status" value="1"/>
</dbReference>
<dbReference type="EMBL" id="GL833132">
    <property type="protein sequence ID" value="EGB07164.1"/>
    <property type="molecule type" value="Genomic_DNA"/>
</dbReference>
<dbReference type="eggNOG" id="KOG2564">
    <property type="taxonomic scope" value="Eukaryota"/>
</dbReference>
<keyword evidence="4" id="KW-1185">Reference proteome</keyword>
<evidence type="ECO:0000256" key="1">
    <source>
        <dbReference type="SAM" id="SignalP"/>
    </source>
</evidence>
<gene>
    <name evidence="3" type="ORF">AURANDRAFT_65077</name>
</gene>
<evidence type="ECO:0000313" key="4">
    <source>
        <dbReference type="Proteomes" id="UP000002729"/>
    </source>
</evidence>
<dbReference type="GO" id="GO:0046464">
    <property type="term" value="P:acylglycerol catabolic process"/>
    <property type="evidence" value="ECO:0007669"/>
    <property type="project" value="TreeGrafter"/>
</dbReference>
<dbReference type="InterPro" id="IPR000073">
    <property type="entry name" value="AB_hydrolase_1"/>
</dbReference>
<reference evidence="3 4" key="1">
    <citation type="journal article" date="2011" name="Proc. Natl. Acad. Sci. U.S.A.">
        <title>Niche of harmful alga Aureococcus anophagefferens revealed through ecogenomics.</title>
        <authorList>
            <person name="Gobler C.J."/>
            <person name="Berry D.L."/>
            <person name="Dyhrman S.T."/>
            <person name="Wilhelm S.W."/>
            <person name="Salamov A."/>
            <person name="Lobanov A.V."/>
            <person name="Zhang Y."/>
            <person name="Collier J.L."/>
            <person name="Wurch L.L."/>
            <person name="Kustka A.B."/>
            <person name="Dill B.D."/>
            <person name="Shah M."/>
            <person name="VerBerkmoes N.C."/>
            <person name="Kuo A."/>
            <person name="Terry A."/>
            <person name="Pangilinan J."/>
            <person name="Lindquist E.A."/>
            <person name="Lucas S."/>
            <person name="Paulsen I.T."/>
            <person name="Hattenrath-Lehmann T.K."/>
            <person name="Talmage S.C."/>
            <person name="Walker E.A."/>
            <person name="Koch F."/>
            <person name="Burson A.M."/>
            <person name="Marcoval M.A."/>
            <person name="Tang Y.Z."/>
            <person name="Lecleir G.R."/>
            <person name="Coyne K.J."/>
            <person name="Berg G.M."/>
            <person name="Bertrand E.M."/>
            <person name="Saito M.A."/>
            <person name="Gladyshev V.N."/>
            <person name="Grigoriev I.V."/>
        </authorList>
    </citation>
    <scope>NUCLEOTIDE SEQUENCE [LARGE SCALE GENOMIC DNA]</scope>
    <source>
        <strain evidence="4">CCMP 1984</strain>
    </source>
</reference>
<dbReference type="InterPro" id="IPR029058">
    <property type="entry name" value="AB_hydrolase_fold"/>
</dbReference>
<dbReference type="RefSeq" id="XP_009038388.1">
    <property type="nucleotide sequence ID" value="XM_009040140.1"/>
</dbReference>
<dbReference type="OMA" id="VWHADEA"/>
<feature type="signal peptide" evidence="1">
    <location>
        <begin position="1"/>
        <end position="21"/>
    </location>
</feature>
<keyword evidence="1" id="KW-0732">Signal</keyword>
<name>F0YCK4_AURAN</name>
<dbReference type="Gene3D" id="3.40.50.1820">
    <property type="entry name" value="alpha/beta hydrolase"/>
    <property type="match status" value="1"/>
</dbReference>
<dbReference type="PANTHER" id="PTHR43798:SF5">
    <property type="entry name" value="MONOACYLGLYCEROL LIPASE ABHD6"/>
    <property type="match status" value="1"/>
</dbReference>